<dbReference type="EMBL" id="MGHC01000011">
    <property type="protein sequence ID" value="OGM60034.1"/>
    <property type="molecule type" value="Genomic_DNA"/>
</dbReference>
<reference evidence="1 2" key="1">
    <citation type="journal article" date="2016" name="Nat. Commun.">
        <title>Thousands of microbial genomes shed light on interconnected biogeochemical processes in an aquifer system.</title>
        <authorList>
            <person name="Anantharaman K."/>
            <person name="Brown C.T."/>
            <person name="Hug L.A."/>
            <person name="Sharon I."/>
            <person name="Castelle C.J."/>
            <person name="Probst A.J."/>
            <person name="Thomas B.C."/>
            <person name="Singh A."/>
            <person name="Wilkins M.J."/>
            <person name="Karaoz U."/>
            <person name="Brodie E.L."/>
            <person name="Williams K.H."/>
            <person name="Hubbard S.S."/>
            <person name="Banfield J.F."/>
        </authorList>
    </citation>
    <scope>NUCLEOTIDE SEQUENCE [LARGE SCALE GENOMIC DNA]</scope>
</reference>
<dbReference type="Proteomes" id="UP000179018">
    <property type="component" value="Unassembled WGS sequence"/>
</dbReference>
<organism evidence="1 2">
    <name type="scientific">Candidatus Woesebacteria bacterium RIFCSPLOWO2_01_FULL_39_10</name>
    <dbReference type="NCBI Taxonomy" id="1802516"/>
    <lineage>
        <taxon>Bacteria</taxon>
        <taxon>Candidatus Woeseibacteriota</taxon>
    </lineage>
</organism>
<evidence type="ECO:0000313" key="1">
    <source>
        <dbReference type="EMBL" id="OGM60034.1"/>
    </source>
</evidence>
<dbReference type="AlphaFoldDB" id="A0A1F8B7M6"/>
<sequence>MTQVSKYPVSKDVYDRIFEIFLKTVTGLYTKKITSNFFKEFLTQTEQVIPLRRKPWASFDRLRMVSIVEP</sequence>
<proteinExistence type="predicted"/>
<accession>A0A1F8B7M6</accession>
<protein>
    <submittedName>
        <fullName evidence="1">Uncharacterized protein</fullName>
    </submittedName>
</protein>
<evidence type="ECO:0000313" key="2">
    <source>
        <dbReference type="Proteomes" id="UP000179018"/>
    </source>
</evidence>
<dbReference type="STRING" id="1802516.A3A75_01360"/>
<name>A0A1F8B7M6_9BACT</name>
<comment type="caution">
    <text evidence="1">The sequence shown here is derived from an EMBL/GenBank/DDBJ whole genome shotgun (WGS) entry which is preliminary data.</text>
</comment>
<gene>
    <name evidence="1" type="ORF">A3A75_01360</name>
</gene>